<evidence type="ECO:0000313" key="3">
    <source>
        <dbReference type="Proteomes" id="UP000179243"/>
    </source>
</evidence>
<gene>
    <name evidence="2" type="ORF">A2519_10780</name>
</gene>
<reference evidence="2 3" key="1">
    <citation type="journal article" date="2016" name="Nat. Commun.">
        <title>Thousands of microbial genomes shed light on interconnected biogeochemical processes in an aquifer system.</title>
        <authorList>
            <person name="Anantharaman K."/>
            <person name="Brown C.T."/>
            <person name="Hug L.A."/>
            <person name="Sharon I."/>
            <person name="Castelle C.J."/>
            <person name="Probst A.J."/>
            <person name="Thomas B.C."/>
            <person name="Singh A."/>
            <person name="Wilkins M.J."/>
            <person name="Karaoz U."/>
            <person name="Brodie E.L."/>
            <person name="Williams K.H."/>
            <person name="Hubbard S.S."/>
            <person name="Banfield J.F."/>
        </authorList>
    </citation>
    <scope>NUCLEOTIDE SEQUENCE [LARGE SCALE GENOMIC DNA]</scope>
</reference>
<organism evidence="2 3">
    <name type="scientific">Candidatus Raymondbacteria bacterium RIFOXYD12_FULL_49_13</name>
    <dbReference type="NCBI Taxonomy" id="1817890"/>
    <lineage>
        <taxon>Bacteria</taxon>
        <taxon>Raymondiibacteriota</taxon>
    </lineage>
</organism>
<evidence type="ECO:0000313" key="2">
    <source>
        <dbReference type="EMBL" id="OGK00485.1"/>
    </source>
</evidence>
<dbReference type="InterPro" id="IPR013087">
    <property type="entry name" value="Znf_C2H2_type"/>
</dbReference>
<sequence length="138" mass="15412">MMLLTFACPACSQKNNIQLHKKFTTILLNCPECHALLLHHNSRTIHISSTHADHKKGKGGLFLDLFSILEKLHGEKKIKGIEIFSPLVLKRKTLKIKCETPNASGKSCRILPVSADDILNLIIDLNTTGSVNDFLDRQ</sequence>
<dbReference type="EMBL" id="MFYX01000146">
    <property type="protein sequence ID" value="OGK00485.1"/>
    <property type="molecule type" value="Genomic_DNA"/>
</dbReference>
<name>A0A1F7F1E2_UNCRA</name>
<dbReference type="AlphaFoldDB" id="A0A1F7F1E2"/>
<feature type="domain" description="C2H2-type" evidence="1">
    <location>
        <begin position="30"/>
        <end position="51"/>
    </location>
</feature>
<dbReference type="Proteomes" id="UP000179243">
    <property type="component" value="Unassembled WGS sequence"/>
</dbReference>
<evidence type="ECO:0000259" key="1">
    <source>
        <dbReference type="PROSITE" id="PS00028"/>
    </source>
</evidence>
<accession>A0A1F7F1E2</accession>
<comment type="caution">
    <text evidence="2">The sequence shown here is derived from an EMBL/GenBank/DDBJ whole genome shotgun (WGS) entry which is preliminary data.</text>
</comment>
<protein>
    <recommendedName>
        <fullName evidence="1">C2H2-type domain-containing protein</fullName>
    </recommendedName>
</protein>
<dbReference type="PROSITE" id="PS00028">
    <property type="entry name" value="ZINC_FINGER_C2H2_1"/>
    <property type="match status" value="1"/>
</dbReference>
<proteinExistence type="predicted"/>